<organism evidence="2 3">
    <name type="scientific">Flavobacterium johnsoniae</name>
    <name type="common">Cytophaga johnsonae</name>
    <dbReference type="NCBI Taxonomy" id="986"/>
    <lineage>
        <taxon>Bacteria</taxon>
        <taxon>Pseudomonadati</taxon>
        <taxon>Bacteroidota</taxon>
        <taxon>Flavobacteriia</taxon>
        <taxon>Flavobacteriales</taxon>
        <taxon>Flavobacteriaceae</taxon>
        <taxon>Flavobacterium</taxon>
    </lineage>
</organism>
<name>A0A1M5W811_FLAJO</name>
<accession>A0A1M5W811</accession>
<dbReference type="GeneID" id="31767389"/>
<reference evidence="2 3" key="1">
    <citation type="submission" date="2016-11" db="EMBL/GenBank/DDBJ databases">
        <authorList>
            <person name="Jaros S."/>
            <person name="Januszkiewicz K."/>
            <person name="Wedrychowicz H."/>
        </authorList>
    </citation>
    <scope>NUCLEOTIDE SEQUENCE [LARGE SCALE GENOMIC DNA]</scope>
    <source>
        <strain evidence="2 3">DSM 6792</strain>
    </source>
</reference>
<dbReference type="EMBL" id="FQWH01000025">
    <property type="protein sequence ID" value="SHH83626.1"/>
    <property type="molecule type" value="Genomic_DNA"/>
</dbReference>
<dbReference type="OMA" id="GPCIKLK"/>
<feature type="signal peptide" evidence="1">
    <location>
        <begin position="1"/>
        <end position="21"/>
    </location>
</feature>
<proteinExistence type="predicted"/>
<sequence length="146" mass="16567">MKKILLILHVMVMSHAFGQTAIENAKQQAKEQHRLILLNFSGSDWCVPCIKMHKTIFENGTYKQMADSLLVYVNADFPRKKKNQPLSQTIKENEALADKYNPGGAFPFTLLLDADGKIIKTWEGLPKEGVDGFTNEIITLYKKVKK</sequence>
<dbReference type="InterPro" id="IPR036249">
    <property type="entry name" value="Thioredoxin-like_sf"/>
</dbReference>
<evidence type="ECO:0000256" key="1">
    <source>
        <dbReference type="SAM" id="SignalP"/>
    </source>
</evidence>
<gene>
    <name evidence="2" type="ORF">SAMN05444388_1257</name>
</gene>
<evidence type="ECO:0000313" key="3">
    <source>
        <dbReference type="Proteomes" id="UP000184112"/>
    </source>
</evidence>
<dbReference type="Gene3D" id="3.40.30.10">
    <property type="entry name" value="Glutaredoxin"/>
    <property type="match status" value="1"/>
</dbReference>
<evidence type="ECO:0000313" key="2">
    <source>
        <dbReference type="EMBL" id="SHH83626.1"/>
    </source>
</evidence>
<dbReference type="RefSeq" id="WP_012026433.1">
    <property type="nucleotide sequence ID" value="NZ_FQWH01000025.1"/>
</dbReference>
<protein>
    <submittedName>
        <fullName evidence="2">Thioredoxin-like</fullName>
    </submittedName>
</protein>
<feature type="chain" id="PRO_5010249795" evidence="1">
    <location>
        <begin position="22"/>
        <end position="146"/>
    </location>
</feature>
<dbReference type="Proteomes" id="UP000184112">
    <property type="component" value="Unassembled WGS sequence"/>
</dbReference>
<dbReference type="SUPFAM" id="SSF52833">
    <property type="entry name" value="Thioredoxin-like"/>
    <property type="match status" value="1"/>
</dbReference>
<keyword evidence="1" id="KW-0732">Signal</keyword>
<dbReference type="AlphaFoldDB" id="A0A1M5W811"/>
<dbReference type="Pfam" id="PF13899">
    <property type="entry name" value="Thioredoxin_7"/>
    <property type="match status" value="1"/>
</dbReference>